<dbReference type="InterPro" id="IPR014997">
    <property type="entry name" value="DUF1847"/>
</dbReference>
<dbReference type="Pfam" id="PF08901">
    <property type="entry name" value="DUF1847"/>
    <property type="match status" value="1"/>
</dbReference>
<proteinExistence type="predicted"/>
<dbReference type="EMBL" id="NATQ01000024">
    <property type="protein sequence ID" value="OQX90849.1"/>
    <property type="molecule type" value="Genomic_DNA"/>
</dbReference>
<sequence length="188" mass="21337">MDCGNCDNKKCYEGKDCFGIAEETKIRYTGIDLDIARAASIVERDHYMLSCRIEEIMSFAREMEYRKIGIAFCIGLEDEALMLERILKREFNVVSVCCKVGGVDKKEIGLVSRKDDFDATCNPIMQAELLNRSETDLNIIVGLCVGHDMLFTKHSKAPVTTLIVKDRLLGHNPVSALYTSYWRRRLGL</sequence>
<gene>
    <name evidence="1" type="ORF">B6D57_01820</name>
</gene>
<evidence type="ECO:0000313" key="1">
    <source>
        <dbReference type="EMBL" id="OQX90849.1"/>
    </source>
</evidence>
<comment type="caution">
    <text evidence="1">The sequence shown here is derived from an EMBL/GenBank/DDBJ whole genome shotgun (WGS) entry which is preliminary data.</text>
</comment>
<reference evidence="2" key="1">
    <citation type="submission" date="2017-03" db="EMBL/GenBank/DDBJ databases">
        <title>Novel pathways for hydrocarbon cycling and metabolic interdependencies in hydrothermal sediment communities.</title>
        <authorList>
            <person name="Dombrowski N."/>
            <person name="Seitz K."/>
            <person name="Teske A."/>
            <person name="Baker B."/>
        </authorList>
    </citation>
    <scope>NUCLEOTIDE SEQUENCE [LARGE SCALE GENOMIC DNA]</scope>
</reference>
<evidence type="ECO:0000313" key="2">
    <source>
        <dbReference type="Proteomes" id="UP000192611"/>
    </source>
</evidence>
<name>A0A1W9S1Y2_9BACT</name>
<organism evidence="1 2">
    <name type="scientific">Candidatus Coatesbacteria bacterium 4484_99</name>
    <dbReference type="NCBI Taxonomy" id="1970774"/>
    <lineage>
        <taxon>Bacteria</taxon>
        <taxon>Candidatus Coatesiibacteriota</taxon>
    </lineage>
</organism>
<protein>
    <recommendedName>
        <fullName evidence="3">Metal-binding protein</fullName>
    </recommendedName>
</protein>
<evidence type="ECO:0008006" key="3">
    <source>
        <dbReference type="Google" id="ProtNLM"/>
    </source>
</evidence>
<dbReference type="AlphaFoldDB" id="A0A1W9S1Y2"/>
<dbReference type="Proteomes" id="UP000192611">
    <property type="component" value="Unassembled WGS sequence"/>
</dbReference>
<accession>A0A1W9S1Y2</accession>